<sequence>QYLEAKTIHEIMFYTEKILRLSLAERTSEIVVAEIRNLRSLPDIGSNICVKFDEIITSTKASKQSEAIYKATCFGLLFNKIALRISSEDIRAFFQRRDLPDPDDHQVVMECINFVRQFQFNRAKKHLLLFVMRNAHFIRKVRVMELDMKYEVDNNMPLHFCDTDAVDFDIWGGENETVVAPIRQLFTMFNEMANSTLPMVLPLLIDSPEKFIQILQSFVGYQALNLEFKIPKSLIIVTEITERPDYIDIMYDYLTAPANSS</sequence>
<reference evidence="1" key="1">
    <citation type="submission" date="2021-06" db="EMBL/GenBank/DDBJ databases">
        <authorList>
            <person name="Hodson N. C."/>
            <person name="Mongue J. A."/>
            <person name="Jaron S. K."/>
        </authorList>
    </citation>
    <scope>NUCLEOTIDE SEQUENCE</scope>
</reference>
<dbReference type="AlphaFoldDB" id="A0A8J2JS57"/>
<proteinExistence type="predicted"/>
<name>A0A8J2JS57_9HEXA</name>
<evidence type="ECO:0000313" key="1">
    <source>
        <dbReference type="EMBL" id="CAG7724693.1"/>
    </source>
</evidence>
<feature type="non-terminal residue" evidence="1">
    <location>
        <position position="1"/>
    </location>
</feature>
<gene>
    <name evidence="1" type="ORF">AFUS01_LOCUS13695</name>
</gene>
<dbReference type="Proteomes" id="UP000708208">
    <property type="component" value="Unassembled WGS sequence"/>
</dbReference>
<comment type="caution">
    <text evidence="1">The sequence shown here is derived from an EMBL/GenBank/DDBJ whole genome shotgun (WGS) entry which is preliminary data.</text>
</comment>
<protein>
    <submittedName>
        <fullName evidence="1">Uncharacterized protein</fullName>
    </submittedName>
</protein>
<evidence type="ECO:0000313" key="2">
    <source>
        <dbReference type="Proteomes" id="UP000708208"/>
    </source>
</evidence>
<organism evidence="1 2">
    <name type="scientific">Allacma fusca</name>
    <dbReference type="NCBI Taxonomy" id="39272"/>
    <lineage>
        <taxon>Eukaryota</taxon>
        <taxon>Metazoa</taxon>
        <taxon>Ecdysozoa</taxon>
        <taxon>Arthropoda</taxon>
        <taxon>Hexapoda</taxon>
        <taxon>Collembola</taxon>
        <taxon>Symphypleona</taxon>
        <taxon>Sminthuridae</taxon>
        <taxon>Allacma</taxon>
    </lineage>
</organism>
<dbReference type="EMBL" id="CAJVCH010112635">
    <property type="protein sequence ID" value="CAG7724693.1"/>
    <property type="molecule type" value="Genomic_DNA"/>
</dbReference>
<accession>A0A8J2JS57</accession>
<keyword evidence="2" id="KW-1185">Reference proteome</keyword>